<evidence type="ECO:0000256" key="5">
    <source>
        <dbReference type="HAMAP-Rule" id="MF_00099"/>
    </source>
</evidence>
<feature type="domain" description="Response regulatory" evidence="8">
    <location>
        <begin position="25"/>
        <end position="143"/>
    </location>
</feature>
<evidence type="ECO:0000259" key="9">
    <source>
        <dbReference type="PROSITE" id="PS50122"/>
    </source>
</evidence>
<dbReference type="InterPro" id="IPR001789">
    <property type="entry name" value="Sig_transdc_resp-reg_receiver"/>
</dbReference>
<dbReference type="AlphaFoldDB" id="A0A5C5XRG9"/>
<feature type="domain" description="CheB-type methylesterase" evidence="9">
    <location>
        <begin position="198"/>
        <end position="391"/>
    </location>
</feature>
<dbReference type="InterPro" id="IPR008248">
    <property type="entry name" value="CheB-like"/>
</dbReference>
<evidence type="ECO:0000259" key="8">
    <source>
        <dbReference type="PROSITE" id="PS50110"/>
    </source>
</evidence>
<dbReference type="InterPro" id="IPR011006">
    <property type="entry name" value="CheY-like_superfamily"/>
</dbReference>
<comment type="domain">
    <text evidence="5">Contains a C-terminal catalytic domain, and an N-terminal region which modulates catalytic activity.</text>
</comment>
<proteinExistence type="inferred from homology"/>
<evidence type="ECO:0000313" key="10">
    <source>
        <dbReference type="EMBL" id="TWT64312.1"/>
    </source>
</evidence>
<dbReference type="InterPro" id="IPR000673">
    <property type="entry name" value="Sig_transdc_resp-reg_Me-estase"/>
</dbReference>
<organism evidence="10 11">
    <name type="scientific">Rubinisphaera italica</name>
    <dbReference type="NCBI Taxonomy" id="2527969"/>
    <lineage>
        <taxon>Bacteria</taxon>
        <taxon>Pseudomonadati</taxon>
        <taxon>Planctomycetota</taxon>
        <taxon>Planctomycetia</taxon>
        <taxon>Planctomycetales</taxon>
        <taxon>Planctomycetaceae</taxon>
        <taxon>Rubinisphaera</taxon>
    </lineage>
</organism>
<keyword evidence="11" id="KW-1185">Reference proteome</keyword>
<dbReference type="GO" id="GO:0006935">
    <property type="term" value="P:chemotaxis"/>
    <property type="evidence" value="ECO:0007669"/>
    <property type="project" value="UniProtKB-UniRule"/>
</dbReference>
<dbReference type="PANTHER" id="PTHR42872:SF6">
    <property type="entry name" value="PROTEIN-GLUTAMATE METHYLESTERASE_PROTEIN-GLUTAMINE GLUTAMINASE"/>
    <property type="match status" value="1"/>
</dbReference>
<keyword evidence="1 5" id="KW-0963">Cytoplasm</keyword>
<evidence type="ECO:0000256" key="2">
    <source>
        <dbReference type="ARBA" id="ARBA00022500"/>
    </source>
</evidence>
<protein>
    <recommendedName>
        <fullName evidence="5">Protein-glutamate methylesterase/protein-glutamine glutaminase</fullName>
        <ecNumber evidence="5">3.1.1.61</ecNumber>
        <ecNumber evidence="5">3.5.1.44</ecNumber>
    </recommendedName>
</protein>
<gene>
    <name evidence="10" type="primary">cheB_2</name>
    <name evidence="5" type="synonym">cheB</name>
    <name evidence="10" type="ORF">Pan54_50740</name>
</gene>
<dbReference type="EC" id="3.1.1.61" evidence="5"/>
<dbReference type="SMART" id="SM00448">
    <property type="entry name" value="REC"/>
    <property type="match status" value="1"/>
</dbReference>
<dbReference type="PROSITE" id="PS50122">
    <property type="entry name" value="CHEB"/>
    <property type="match status" value="1"/>
</dbReference>
<comment type="caution">
    <text evidence="10">The sequence shown here is derived from an EMBL/GenBank/DDBJ whole genome shotgun (WGS) entry which is preliminary data.</text>
</comment>
<dbReference type="GO" id="GO:0050568">
    <property type="term" value="F:protein-glutamine glutaminase activity"/>
    <property type="evidence" value="ECO:0007669"/>
    <property type="project" value="UniProtKB-UniRule"/>
</dbReference>
<comment type="PTM">
    <text evidence="5">Phosphorylated by CheA. Phosphorylation of the N-terminal regulatory domain activates the methylesterase activity.</text>
</comment>
<evidence type="ECO:0000313" key="11">
    <source>
        <dbReference type="Proteomes" id="UP000316095"/>
    </source>
</evidence>
<dbReference type="InterPro" id="IPR035909">
    <property type="entry name" value="CheB_C"/>
</dbReference>
<evidence type="ECO:0000256" key="3">
    <source>
        <dbReference type="ARBA" id="ARBA00022801"/>
    </source>
</evidence>
<dbReference type="Pfam" id="PF01339">
    <property type="entry name" value="CheB_methylest"/>
    <property type="match status" value="1"/>
</dbReference>
<feature type="active site" evidence="5 6">
    <location>
        <position position="237"/>
    </location>
</feature>
<dbReference type="Proteomes" id="UP000316095">
    <property type="component" value="Unassembled WGS sequence"/>
</dbReference>
<evidence type="ECO:0000256" key="4">
    <source>
        <dbReference type="ARBA" id="ARBA00048267"/>
    </source>
</evidence>
<dbReference type="PANTHER" id="PTHR42872">
    <property type="entry name" value="PROTEIN-GLUTAMATE METHYLESTERASE/PROTEIN-GLUTAMINE GLUTAMINASE"/>
    <property type="match status" value="1"/>
</dbReference>
<sequence length="394" mass="43202">MSEYFKKYSSDIFSWRNDLVADSFRIFIVDDSLIFRQIVRQACIQIPNVEIVGSSGDGRQAIHKIQELKPDLVTLDLEMPVFSGLEVLKSVNKTQCPSKFIMLSSVTQAGAKETIECLNAGALDFIMKPQGSSREENMQKLVKEISVRVKLIQDHVNCDHEPSKRPVNTPAPAVVPSLPPKILTASPVENNCQSNIGWLSDQGVVGIGVSTGGPASLKQVIPNFPRDFPLPILIVQHMPPLFTKSLAQNLNQQSPLEVKEAEQGEKVNKGVVYIAPGGLQMRVTNDGMHKIIELTDDPPENSCRPAVDYLFRSLVKEYGSKTLGVIMTGMGSDGFLGAQAIKKAHGKVFVQDKESCVVYGMPRFPTEAGIVDAILPLNQISQAVQRASTQECFV</sequence>
<dbReference type="NCBIfam" id="NF001965">
    <property type="entry name" value="PRK00742.1"/>
    <property type="match status" value="1"/>
</dbReference>
<comment type="function">
    <text evidence="5">Involved in chemotaxis. Part of a chemotaxis signal transduction system that modulates chemotaxis in response to various stimuli. Catalyzes the demethylation of specific methylglutamate residues introduced into the chemoreceptors (methyl-accepting chemotaxis proteins or MCP) by CheR. Also mediates the irreversible deamidation of specific glutamine residues to glutamic acid.</text>
</comment>
<evidence type="ECO:0000256" key="1">
    <source>
        <dbReference type="ARBA" id="ARBA00022490"/>
    </source>
</evidence>
<dbReference type="GO" id="GO:0008984">
    <property type="term" value="F:protein-glutamate methylesterase activity"/>
    <property type="evidence" value="ECO:0007669"/>
    <property type="project" value="UniProtKB-UniRule"/>
</dbReference>
<keyword evidence="3 5" id="KW-0378">Hydrolase</keyword>
<dbReference type="EC" id="3.5.1.44" evidence="5"/>
<dbReference type="GO" id="GO:0005737">
    <property type="term" value="C:cytoplasm"/>
    <property type="evidence" value="ECO:0007669"/>
    <property type="project" value="UniProtKB-SubCell"/>
</dbReference>
<dbReference type="Gene3D" id="3.40.50.2300">
    <property type="match status" value="1"/>
</dbReference>
<feature type="active site" evidence="5 6">
    <location>
        <position position="333"/>
    </location>
</feature>
<accession>A0A5C5XRG9</accession>
<comment type="catalytic activity">
    <reaction evidence="5">
        <text>L-glutaminyl-[protein] + H2O = L-glutamyl-[protein] + NH4(+)</text>
        <dbReference type="Rhea" id="RHEA:16441"/>
        <dbReference type="Rhea" id="RHEA-COMP:10207"/>
        <dbReference type="Rhea" id="RHEA-COMP:10208"/>
        <dbReference type="ChEBI" id="CHEBI:15377"/>
        <dbReference type="ChEBI" id="CHEBI:28938"/>
        <dbReference type="ChEBI" id="CHEBI:29973"/>
        <dbReference type="ChEBI" id="CHEBI:30011"/>
        <dbReference type="EC" id="3.5.1.44"/>
    </reaction>
</comment>
<feature type="modified residue" description="4-aspartylphosphate" evidence="5 7">
    <location>
        <position position="76"/>
    </location>
</feature>
<keyword evidence="2 5" id="KW-0145">Chemotaxis</keyword>
<evidence type="ECO:0000256" key="7">
    <source>
        <dbReference type="PROSITE-ProRule" id="PRU00169"/>
    </source>
</evidence>
<dbReference type="EMBL" id="SJPG01000001">
    <property type="protein sequence ID" value="TWT64312.1"/>
    <property type="molecule type" value="Genomic_DNA"/>
</dbReference>
<dbReference type="PROSITE" id="PS50110">
    <property type="entry name" value="RESPONSE_REGULATORY"/>
    <property type="match status" value="1"/>
</dbReference>
<dbReference type="SUPFAM" id="SSF52172">
    <property type="entry name" value="CheY-like"/>
    <property type="match status" value="1"/>
</dbReference>
<dbReference type="Pfam" id="PF00072">
    <property type="entry name" value="Response_reg"/>
    <property type="match status" value="1"/>
</dbReference>
<comment type="subcellular location">
    <subcellularLocation>
        <location evidence="5">Cytoplasm</location>
    </subcellularLocation>
</comment>
<name>A0A5C5XRG9_9PLAN</name>
<dbReference type="CDD" id="cd17541">
    <property type="entry name" value="REC_CheB-like"/>
    <property type="match status" value="1"/>
</dbReference>
<dbReference type="CDD" id="cd16432">
    <property type="entry name" value="CheB_Rec"/>
    <property type="match status" value="1"/>
</dbReference>
<feature type="active site" evidence="5 6">
    <location>
        <position position="210"/>
    </location>
</feature>
<dbReference type="PIRSF" id="PIRSF000876">
    <property type="entry name" value="RR_chemtxs_CheB"/>
    <property type="match status" value="1"/>
</dbReference>
<evidence type="ECO:0000256" key="6">
    <source>
        <dbReference type="PROSITE-ProRule" id="PRU00050"/>
    </source>
</evidence>
<comment type="catalytic activity">
    <reaction evidence="4 5">
        <text>[protein]-L-glutamate 5-O-methyl ester + H2O = L-glutamyl-[protein] + methanol + H(+)</text>
        <dbReference type="Rhea" id="RHEA:23236"/>
        <dbReference type="Rhea" id="RHEA-COMP:10208"/>
        <dbReference type="Rhea" id="RHEA-COMP:10311"/>
        <dbReference type="ChEBI" id="CHEBI:15377"/>
        <dbReference type="ChEBI" id="CHEBI:15378"/>
        <dbReference type="ChEBI" id="CHEBI:17790"/>
        <dbReference type="ChEBI" id="CHEBI:29973"/>
        <dbReference type="ChEBI" id="CHEBI:82795"/>
        <dbReference type="EC" id="3.1.1.61"/>
    </reaction>
</comment>
<dbReference type="Gene3D" id="3.40.50.180">
    <property type="entry name" value="Methylesterase CheB, C-terminal domain"/>
    <property type="match status" value="1"/>
</dbReference>
<dbReference type="OrthoDB" id="9793421at2"/>
<reference evidence="10 11" key="1">
    <citation type="submission" date="2019-02" db="EMBL/GenBank/DDBJ databases">
        <title>Deep-cultivation of Planctomycetes and their phenomic and genomic characterization uncovers novel biology.</title>
        <authorList>
            <person name="Wiegand S."/>
            <person name="Jogler M."/>
            <person name="Boedeker C."/>
            <person name="Pinto D."/>
            <person name="Vollmers J."/>
            <person name="Rivas-Marin E."/>
            <person name="Kohn T."/>
            <person name="Peeters S.H."/>
            <person name="Heuer A."/>
            <person name="Rast P."/>
            <person name="Oberbeckmann S."/>
            <person name="Bunk B."/>
            <person name="Jeske O."/>
            <person name="Meyerdierks A."/>
            <person name="Storesund J.E."/>
            <person name="Kallscheuer N."/>
            <person name="Luecker S."/>
            <person name="Lage O.M."/>
            <person name="Pohl T."/>
            <person name="Merkel B.J."/>
            <person name="Hornburger P."/>
            <person name="Mueller R.-W."/>
            <person name="Bruemmer F."/>
            <person name="Labrenz M."/>
            <person name="Spormann A.M."/>
            <person name="Op Den Camp H."/>
            <person name="Overmann J."/>
            <person name="Amann R."/>
            <person name="Jetten M.S.M."/>
            <person name="Mascher T."/>
            <person name="Medema M.H."/>
            <person name="Devos D.P."/>
            <person name="Kaster A.-K."/>
            <person name="Ovreas L."/>
            <person name="Rohde M."/>
            <person name="Galperin M.Y."/>
            <person name="Jogler C."/>
        </authorList>
    </citation>
    <scope>NUCLEOTIDE SEQUENCE [LARGE SCALE GENOMIC DNA]</scope>
    <source>
        <strain evidence="10 11">Pan54</strain>
    </source>
</reference>
<dbReference type="GO" id="GO:0000156">
    <property type="term" value="F:phosphorelay response regulator activity"/>
    <property type="evidence" value="ECO:0007669"/>
    <property type="project" value="InterPro"/>
</dbReference>
<dbReference type="SUPFAM" id="SSF52738">
    <property type="entry name" value="Methylesterase CheB, C-terminal domain"/>
    <property type="match status" value="1"/>
</dbReference>
<dbReference type="HAMAP" id="MF_00099">
    <property type="entry name" value="CheB_chemtxs"/>
    <property type="match status" value="1"/>
</dbReference>
<keyword evidence="5 7" id="KW-0597">Phosphoprotein</keyword>
<comment type="similarity">
    <text evidence="5">Belongs to the CheB family.</text>
</comment>